<dbReference type="PATRIC" id="fig|1121477.3.peg.4292"/>
<proteinExistence type="inferred from homology"/>
<dbReference type="SUPFAM" id="SSF53955">
    <property type="entry name" value="Lysozyme-like"/>
    <property type="match status" value="1"/>
</dbReference>
<comment type="similarity">
    <text evidence="3">In the N-terminal section; belongs to the glycosyltransferase 51 family.</text>
</comment>
<dbReference type="GO" id="GO:0008955">
    <property type="term" value="F:peptidoglycan glycosyltransferase activity"/>
    <property type="evidence" value="ECO:0007669"/>
    <property type="project" value="UniProtKB-EC"/>
</dbReference>
<dbReference type="Gene3D" id="3.40.710.10">
    <property type="entry name" value="DD-peptidase/beta-lactamase superfamily"/>
    <property type="match status" value="1"/>
</dbReference>
<evidence type="ECO:0000256" key="7">
    <source>
        <dbReference type="ARBA" id="ARBA00022679"/>
    </source>
</evidence>
<evidence type="ECO:0000256" key="2">
    <source>
        <dbReference type="ARBA" id="ARBA00007090"/>
    </source>
</evidence>
<sequence length="725" mass="79298">MPRAKLSDPFYTKEKRRKKSSMLAADAWLDSSIYEFGQWLGRGYTRFQDFMSIFHVSGIKRFVVEISSDAFTFGAIGAVLMTALALPAFDATASGEYNKAEDYSVAFLDRYGNEIGHRGIRSDDSVPLADMPDYLIKATLATEDRRFYEHFGIDIVGTLRALMSNAQGDSGTQGGSSITQQLAKNLFLTPERNLERKINEAFLAIWLEWHYSKDEILKLYFDRAYMGGGANGVTAAADYYFGKKVQDINLAEAAMLSGLFKAPTRYAPHNDLAAARGRANLVLSNMVAAGFLTEGQVTAARRHPASPIDRTEDVNSPNYFLDWAFSETKKIIEASNHSSNNFVVRTTIDSVLQTYAEDAIVSVVREQGERYNVDQAAMVVTDTNGAIRAMVGGTDYGKSQFNRAIVSTRQPGSAFKPFVYAEAFEQLGLKPSDTISDRPVCIGDWCPQNYGRNYKGQVSLESAFAQSINTVPVTLSIKTGRDTIADLSHRMGIQNEYPVTRSLALGVASVSVLDMTSSYAVFASGGYKTPAYGITRVTTLTGERIFEADTDMARERILSETTVANMNHMMRTVVTGGTGRRADVVGVPAVGKTGTTTSYRDAWFCGFTGNYVAAVWFGNDDYRPTKNLTGGLLPTIAWQKFMAYAHTNIDIMPVFGVDFTPEPVIIADADPAAIPDVADQRPPTLTPEAARKLIDVADRLKSTLRGSTPVSDQASTATPPVTTGL</sequence>
<gene>
    <name evidence="18" type="ORF">VW29_15600</name>
</gene>
<dbReference type="GO" id="GO:0030288">
    <property type="term" value="C:outer membrane-bounded periplasmic space"/>
    <property type="evidence" value="ECO:0007669"/>
    <property type="project" value="TreeGrafter"/>
</dbReference>
<dbReference type="Proteomes" id="UP000033608">
    <property type="component" value="Unassembled WGS sequence"/>
</dbReference>
<keyword evidence="7" id="KW-0808">Transferase</keyword>
<dbReference type="InterPro" id="IPR001460">
    <property type="entry name" value="PCN-bd_Tpept"/>
</dbReference>
<dbReference type="InterPro" id="IPR012338">
    <property type="entry name" value="Beta-lactam/transpept-like"/>
</dbReference>
<evidence type="ECO:0000256" key="6">
    <source>
        <dbReference type="ARBA" id="ARBA00022676"/>
    </source>
</evidence>
<comment type="catalytic activity">
    <reaction evidence="13">
        <text>Preferential cleavage: (Ac)2-L-Lys-D-Ala-|-D-Ala. Also transpeptidation of peptidyl-alanyl moieties that are N-acyl substituents of D-alanine.</text>
        <dbReference type="EC" id="3.4.16.4"/>
    </reaction>
</comment>
<dbReference type="GO" id="GO:0008658">
    <property type="term" value="F:penicillin binding"/>
    <property type="evidence" value="ECO:0007669"/>
    <property type="project" value="InterPro"/>
</dbReference>
<keyword evidence="12" id="KW-0961">Cell wall biogenesis/degradation</keyword>
<keyword evidence="19" id="KW-1185">Reference proteome</keyword>
<dbReference type="Pfam" id="PF00905">
    <property type="entry name" value="Transpeptidase"/>
    <property type="match status" value="1"/>
</dbReference>
<evidence type="ECO:0000256" key="15">
    <source>
        <dbReference type="SAM" id="MobiDB-lite"/>
    </source>
</evidence>
<evidence type="ECO:0000256" key="9">
    <source>
        <dbReference type="ARBA" id="ARBA00022960"/>
    </source>
</evidence>
<evidence type="ECO:0000259" key="16">
    <source>
        <dbReference type="Pfam" id="PF00905"/>
    </source>
</evidence>
<dbReference type="UniPathway" id="UPA00219"/>
<dbReference type="AlphaFoldDB" id="A0A0F5LM78"/>
<evidence type="ECO:0000256" key="11">
    <source>
        <dbReference type="ARBA" id="ARBA00023268"/>
    </source>
</evidence>
<dbReference type="InterPro" id="IPR050396">
    <property type="entry name" value="Glycosyltr_51/Transpeptidase"/>
</dbReference>
<keyword evidence="4" id="KW-0121">Carboxypeptidase</keyword>
<name>A0A0F5LM78_9HYPH</name>
<keyword evidence="5" id="KW-0645">Protease</keyword>
<evidence type="ECO:0000256" key="3">
    <source>
        <dbReference type="ARBA" id="ARBA00007739"/>
    </source>
</evidence>
<evidence type="ECO:0000256" key="1">
    <source>
        <dbReference type="ARBA" id="ARBA00004752"/>
    </source>
</evidence>
<comment type="similarity">
    <text evidence="2">In the C-terminal section; belongs to the transpeptidase family.</text>
</comment>
<evidence type="ECO:0000256" key="4">
    <source>
        <dbReference type="ARBA" id="ARBA00022645"/>
    </source>
</evidence>
<feature type="domain" description="Penicillin-binding protein transpeptidase" evidence="16">
    <location>
        <begin position="376"/>
        <end position="608"/>
    </location>
</feature>
<dbReference type="Pfam" id="PF00912">
    <property type="entry name" value="Transgly"/>
    <property type="match status" value="1"/>
</dbReference>
<dbReference type="PANTHER" id="PTHR32282:SF33">
    <property type="entry name" value="PEPTIDOGLYCAN GLYCOSYLTRANSFERASE"/>
    <property type="match status" value="1"/>
</dbReference>
<evidence type="ECO:0000259" key="17">
    <source>
        <dbReference type="Pfam" id="PF00912"/>
    </source>
</evidence>
<keyword evidence="11" id="KW-0511">Multifunctional enzyme</keyword>
<comment type="pathway">
    <text evidence="1">Cell wall biogenesis; peptidoglycan biosynthesis.</text>
</comment>
<evidence type="ECO:0000256" key="5">
    <source>
        <dbReference type="ARBA" id="ARBA00022670"/>
    </source>
</evidence>
<protein>
    <submittedName>
        <fullName evidence="18">Penicillin-binding protein</fullName>
    </submittedName>
</protein>
<dbReference type="FunFam" id="1.10.3810.10:FF:000001">
    <property type="entry name" value="Penicillin-binding protein 1A"/>
    <property type="match status" value="1"/>
</dbReference>
<feature type="region of interest" description="Disordered" evidence="15">
    <location>
        <begin position="705"/>
        <end position="725"/>
    </location>
</feature>
<keyword evidence="6" id="KW-0328">Glycosyltransferase</keyword>
<keyword evidence="8" id="KW-0378">Hydrolase</keyword>
<evidence type="ECO:0000256" key="10">
    <source>
        <dbReference type="ARBA" id="ARBA00022984"/>
    </source>
</evidence>
<evidence type="ECO:0000256" key="8">
    <source>
        <dbReference type="ARBA" id="ARBA00022801"/>
    </source>
</evidence>
<dbReference type="SUPFAM" id="SSF56601">
    <property type="entry name" value="beta-lactamase/transpeptidase-like"/>
    <property type="match status" value="1"/>
</dbReference>
<evidence type="ECO:0000256" key="12">
    <source>
        <dbReference type="ARBA" id="ARBA00023316"/>
    </source>
</evidence>
<dbReference type="GO" id="GO:0008360">
    <property type="term" value="P:regulation of cell shape"/>
    <property type="evidence" value="ECO:0007669"/>
    <property type="project" value="UniProtKB-KW"/>
</dbReference>
<dbReference type="InterPro" id="IPR023346">
    <property type="entry name" value="Lysozyme-like_dom_sf"/>
</dbReference>
<dbReference type="InterPro" id="IPR036950">
    <property type="entry name" value="PBP_transglycosylase"/>
</dbReference>
<dbReference type="GO" id="GO:0009252">
    <property type="term" value="P:peptidoglycan biosynthetic process"/>
    <property type="evidence" value="ECO:0007669"/>
    <property type="project" value="UniProtKB-UniPathway"/>
</dbReference>
<evidence type="ECO:0000256" key="13">
    <source>
        <dbReference type="ARBA" id="ARBA00034000"/>
    </source>
</evidence>
<dbReference type="InterPro" id="IPR001264">
    <property type="entry name" value="Glyco_trans_51"/>
</dbReference>
<evidence type="ECO:0000256" key="14">
    <source>
        <dbReference type="ARBA" id="ARBA00049902"/>
    </source>
</evidence>
<dbReference type="PANTHER" id="PTHR32282">
    <property type="entry name" value="BINDING PROTEIN TRANSPEPTIDASE, PUTATIVE-RELATED"/>
    <property type="match status" value="1"/>
</dbReference>
<evidence type="ECO:0000313" key="19">
    <source>
        <dbReference type="Proteomes" id="UP000033608"/>
    </source>
</evidence>
<comment type="caution">
    <text evidence="18">The sequence shown here is derived from an EMBL/GenBank/DDBJ whole genome shotgun (WGS) entry which is preliminary data.</text>
</comment>
<dbReference type="GO" id="GO:0071555">
    <property type="term" value="P:cell wall organization"/>
    <property type="evidence" value="ECO:0007669"/>
    <property type="project" value="UniProtKB-KW"/>
</dbReference>
<evidence type="ECO:0000313" key="18">
    <source>
        <dbReference type="EMBL" id="KKB82722.1"/>
    </source>
</evidence>
<dbReference type="NCBIfam" id="TIGR02074">
    <property type="entry name" value="PBP_1a_fam"/>
    <property type="match status" value="1"/>
</dbReference>
<keyword evidence="10" id="KW-0573">Peptidoglycan synthesis</keyword>
<feature type="domain" description="Glycosyl transferase family 51" evidence="17">
    <location>
        <begin position="121"/>
        <end position="286"/>
    </location>
</feature>
<dbReference type="GO" id="GO:0006508">
    <property type="term" value="P:proteolysis"/>
    <property type="evidence" value="ECO:0007669"/>
    <property type="project" value="UniProtKB-KW"/>
</dbReference>
<comment type="catalytic activity">
    <reaction evidence="14">
        <text>[GlcNAc-(1-&gt;4)-Mur2Ac(oyl-L-Ala-gamma-D-Glu-L-Lys-D-Ala-D-Ala)](n)-di-trans,octa-cis-undecaprenyl diphosphate + beta-D-GlcNAc-(1-&gt;4)-Mur2Ac(oyl-L-Ala-gamma-D-Glu-L-Lys-D-Ala-D-Ala)-di-trans,octa-cis-undecaprenyl diphosphate = [GlcNAc-(1-&gt;4)-Mur2Ac(oyl-L-Ala-gamma-D-Glu-L-Lys-D-Ala-D-Ala)](n+1)-di-trans,octa-cis-undecaprenyl diphosphate + di-trans,octa-cis-undecaprenyl diphosphate + H(+)</text>
        <dbReference type="Rhea" id="RHEA:23708"/>
        <dbReference type="Rhea" id="RHEA-COMP:9602"/>
        <dbReference type="Rhea" id="RHEA-COMP:9603"/>
        <dbReference type="ChEBI" id="CHEBI:15378"/>
        <dbReference type="ChEBI" id="CHEBI:58405"/>
        <dbReference type="ChEBI" id="CHEBI:60033"/>
        <dbReference type="ChEBI" id="CHEBI:78435"/>
        <dbReference type="EC" id="2.4.99.28"/>
    </reaction>
</comment>
<dbReference type="GO" id="GO:0009002">
    <property type="term" value="F:serine-type D-Ala-D-Ala carboxypeptidase activity"/>
    <property type="evidence" value="ECO:0007669"/>
    <property type="project" value="UniProtKB-EC"/>
</dbReference>
<dbReference type="STRING" id="1121477.SAMN02745223_00277"/>
<dbReference type="Gene3D" id="1.10.3810.10">
    <property type="entry name" value="Biosynthetic peptidoglycan transglycosylase-like"/>
    <property type="match status" value="1"/>
</dbReference>
<reference evidence="18 19" key="1">
    <citation type="submission" date="2015-03" db="EMBL/GenBank/DDBJ databases">
        <authorList>
            <person name="Hassan Y.I."/>
            <person name="Lepp D."/>
            <person name="Zhou T."/>
        </authorList>
    </citation>
    <scope>NUCLEOTIDE SEQUENCE [LARGE SCALE GENOMIC DNA]</scope>
    <source>
        <strain evidence="18 19">DSM 17137</strain>
    </source>
</reference>
<dbReference type="EMBL" id="LAJF01000092">
    <property type="protein sequence ID" value="KKB82722.1"/>
    <property type="molecule type" value="Genomic_DNA"/>
</dbReference>
<organism evidence="18 19">
    <name type="scientific">Devosia limi DSM 17137</name>
    <dbReference type="NCBI Taxonomy" id="1121477"/>
    <lineage>
        <taxon>Bacteria</taxon>
        <taxon>Pseudomonadati</taxon>
        <taxon>Pseudomonadota</taxon>
        <taxon>Alphaproteobacteria</taxon>
        <taxon>Hyphomicrobiales</taxon>
        <taxon>Devosiaceae</taxon>
        <taxon>Devosia</taxon>
    </lineage>
</organism>
<keyword evidence="9" id="KW-0133">Cell shape</keyword>
<accession>A0A0F5LM78</accession>